<protein>
    <submittedName>
        <fullName evidence="2">Uncharacterized protein</fullName>
    </submittedName>
</protein>
<feature type="compositionally biased region" description="Low complexity" evidence="1">
    <location>
        <begin position="43"/>
        <end position="67"/>
    </location>
</feature>
<evidence type="ECO:0000313" key="2">
    <source>
        <dbReference type="EMBL" id="KAG2241521.1"/>
    </source>
</evidence>
<dbReference type="EMBL" id="JAAMPC010000939">
    <property type="protein sequence ID" value="KAG2241521.1"/>
    <property type="molecule type" value="Genomic_DNA"/>
</dbReference>
<sequence length="223" mass="24005">MVKPPAGSSSPVTITVTPCKGSGDRSLGLTSPAPRASVSNNQNSPLSSRGPRRSSLSGGNRRSSGAGRYCSMSVEDLTAETNSDCVVSYTVHIPPTPDHQTVFASQESNMAGEEEEEEEDEMLMKGNSRNRSFLSGTIFTGGFKSVTRGHVIDCSMEKAADSGKKKSGQICWLKGCDEKVVHGRCECGFRICRDCYFDCITSGGGKCPGFFDYYMFAQSCLRN</sequence>
<organism evidence="2 3">
    <name type="scientific">Brassica carinata</name>
    <name type="common">Ethiopian mustard</name>
    <name type="synonym">Abyssinian cabbage</name>
    <dbReference type="NCBI Taxonomy" id="52824"/>
    <lineage>
        <taxon>Eukaryota</taxon>
        <taxon>Viridiplantae</taxon>
        <taxon>Streptophyta</taxon>
        <taxon>Embryophyta</taxon>
        <taxon>Tracheophyta</taxon>
        <taxon>Spermatophyta</taxon>
        <taxon>Magnoliopsida</taxon>
        <taxon>eudicotyledons</taxon>
        <taxon>Gunneridae</taxon>
        <taxon>Pentapetalae</taxon>
        <taxon>rosids</taxon>
        <taxon>malvids</taxon>
        <taxon>Brassicales</taxon>
        <taxon>Brassicaceae</taxon>
        <taxon>Brassiceae</taxon>
        <taxon>Brassica</taxon>
    </lineage>
</organism>
<keyword evidence="3" id="KW-1185">Reference proteome</keyword>
<gene>
    <name evidence="2" type="ORF">Bca52824_096496</name>
</gene>
<feature type="compositionally biased region" description="Polar residues" evidence="1">
    <location>
        <begin position="7"/>
        <end position="16"/>
    </location>
</feature>
<name>A0A8X7TII6_BRACI</name>
<evidence type="ECO:0000256" key="1">
    <source>
        <dbReference type="SAM" id="MobiDB-lite"/>
    </source>
</evidence>
<proteinExistence type="predicted"/>
<evidence type="ECO:0000313" key="3">
    <source>
        <dbReference type="Proteomes" id="UP000886595"/>
    </source>
</evidence>
<comment type="caution">
    <text evidence="2">The sequence shown here is derived from an EMBL/GenBank/DDBJ whole genome shotgun (WGS) entry which is preliminary data.</text>
</comment>
<dbReference type="OrthoDB" id="72851at2759"/>
<dbReference type="AlphaFoldDB" id="A0A8X7TII6"/>
<reference evidence="2 3" key="1">
    <citation type="submission" date="2020-02" db="EMBL/GenBank/DDBJ databases">
        <authorList>
            <person name="Ma Q."/>
            <person name="Huang Y."/>
            <person name="Song X."/>
            <person name="Pei D."/>
        </authorList>
    </citation>
    <scope>NUCLEOTIDE SEQUENCE [LARGE SCALE GENOMIC DNA]</scope>
    <source>
        <strain evidence="2">Sxm20200214</strain>
        <tissue evidence="2">Leaf</tissue>
    </source>
</reference>
<dbReference type="Proteomes" id="UP000886595">
    <property type="component" value="Unassembled WGS sequence"/>
</dbReference>
<feature type="region of interest" description="Disordered" evidence="1">
    <location>
        <begin position="1"/>
        <end position="67"/>
    </location>
</feature>
<accession>A0A8X7TII6</accession>